<feature type="compositionally biased region" description="Low complexity" evidence="1">
    <location>
        <begin position="110"/>
        <end position="124"/>
    </location>
</feature>
<evidence type="ECO:0000313" key="3">
    <source>
        <dbReference type="Proteomes" id="UP001596977"/>
    </source>
</evidence>
<comment type="caution">
    <text evidence="2">The sequence shown here is derived from an EMBL/GenBank/DDBJ whole genome shotgun (WGS) entry which is preliminary data.</text>
</comment>
<gene>
    <name evidence="2" type="ORF">ACFQ1E_05490</name>
</gene>
<accession>A0ABW3H2V0</accession>
<feature type="region of interest" description="Disordered" evidence="1">
    <location>
        <begin position="262"/>
        <end position="348"/>
    </location>
</feature>
<organism evidence="2 3">
    <name type="scientific">Sphingomonas canadensis</name>
    <dbReference type="NCBI Taxonomy" id="1219257"/>
    <lineage>
        <taxon>Bacteria</taxon>
        <taxon>Pseudomonadati</taxon>
        <taxon>Pseudomonadota</taxon>
        <taxon>Alphaproteobacteria</taxon>
        <taxon>Sphingomonadales</taxon>
        <taxon>Sphingomonadaceae</taxon>
        <taxon>Sphingomonas</taxon>
    </lineage>
</organism>
<evidence type="ECO:0000256" key="1">
    <source>
        <dbReference type="SAM" id="MobiDB-lite"/>
    </source>
</evidence>
<name>A0ABW3H2V0_9SPHN</name>
<feature type="compositionally biased region" description="Low complexity" evidence="1">
    <location>
        <begin position="292"/>
        <end position="314"/>
    </location>
</feature>
<sequence length="797" mass="87013">MTGGRHPHPAWAALGIEPTEDVRAIRVAYSAKLKAIDVDREPQAFIALREAFEQAKSMAPWVNHNWDDEDEDEDWDEEGDETAEAAVEDAAGAARRYSDYIASSHPGVRAGAAADGADAPAETAAEPEGEPPDEALAFRDIAGLLRPGGVPRMRPVDEAEERWLGERFATGLGDPRMEELGYRAQADRRYAELIAGCWPVSEPLLGPAMRAFAWGDLPPQHRSPQVAFLLEKVDGDRFLKSAAGEGAGPVAEWSIPSVPEAPLAPPLVPSEGEGFVEASDWRDPAPAPPASDAPLPETAEWAEAEPAAPASGEPLPEPQAWDMPPAQEELPPPPPPPPPPSPWQSPTPEQIEDHARALAALLFAHQGEHNRWSTAEEDAAMLAHWRAMIADPRMHNLTFYADSERWFSEVLAQSAPFSDALVIPAVEYFGWTRTDGTIAQTRAIGEVSDRYRMLAFMRACRTPGSEHYDAWQELITPADEGSKRGRISVAKVHRLLHRVRSEYPDLEGCFDSFRVGLWKPSTDQGAASPPPQDRGEPVPAEEWVMRFAWPIAILVVIFLVRAFAGIADPLPSGKSGTDAPPVVSLPMPSSSVSNLDSDAQQVLTLMSTGMPEWAEVKKRNPKLAGALSASWASAKDRGKTTLEWFRIVRELLNQRFSDGIVRAPYALVADYRRVTAEIARSLRETDPAWCDAYFNSDELPSAARQVVRGFDSRLDPIYTRVVMETDGDPPEKRDTSYTISGGTTEKAARLAGMSREAFLEALNGEGTPATRCDAHIALIDAALALPPKEGLKLLRAM</sequence>
<feature type="region of interest" description="Disordered" evidence="1">
    <location>
        <begin position="108"/>
        <end position="132"/>
    </location>
</feature>
<evidence type="ECO:0000313" key="2">
    <source>
        <dbReference type="EMBL" id="MFD0945785.1"/>
    </source>
</evidence>
<dbReference type="EMBL" id="JBHTJG010000002">
    <property type="protein sequence ID" value="MFD0945785.1"/>
    <property type="molecule type" value="Genomic_DNA"/>
</dbReference>
<dbReference type="Proteomes" id="UP001596977">
    <property type="component" value="Unassembled WGS sequence"/>
</dbReference>
<reference evidence="3" key="1">
    <citation type="journal article" date="2019" name="Int. J. Syst. Evol. Microbiol.">
        <title>The Global Catalogue of Microorganisms (GCM) 10K type strain sequencing project: providing services to taxonomists for standard genome sequencing and annotation.</title>
        <authorList>
            <consortium name="The Broad Institute Genomics Platform"/>
            <consortium name="The Broad Institute Genome Sequencing Center for Infectious Disease"/>
            <person name="Wu L."/>
            <person name="Ma J."/>
        </authorList>
    </citation>
    <scope>NUCLEOTIDE SEQUENCE [LARGE SCALE GENOMIC DNA]</scope>
    <source>
        <strain evidence="3">CCUG 62982</strain>
    </source>
</reference>
<proteinExistence type="predicted"/>
<protein>
    <recommendedName>
        <fullName evidence="4">J domain-containing protein</fullName>
    </recommendedName>
</protein>
<keyword evidence="3" id="KW-1185">Reference proteome</keyword>
<dbReference type="RefSeq" id="WP_264943410.1">
    <property type="nucleotide sequence ID" value="NZ_JAPDRA010000002.1"/>
</dbReference>
<feature type="compositionally biased region" description="Pro residues" evidence="1">
    <location>
        <begin position="330"/>
        <end position="345"/>
    </location>
</feature>
<evidence type="ECO:0008006" key="4">
    <source>
        <dbReference type="Google" id="ProtNLM"/>
    </source>
</evidence>